<dbReference type="Pfam" id="PF03692">
    <property type="entry name" value="CxxCxxCC"/>
    <property type="match status" value="1"/>
</dbReference>
<reference evidence="2 3" key="1">
    <citation type="submission" date="2016-12" db="EMBL/GenBank/DDBJ databases">
        <title>Genome sequencing of Methylocaldum marinum.</title>
        <authorList>
            <person name="Takeuchi M."/>
            <person name="Kamagata Y."/>
            <person name="Hiraoka S."/>
            <person name="Oshima K."/>
            <person name="Hattori M."/>
            <person name="Iwasaki W."/>
        </authorList>
    </citation>
    <scope>NUCLEOTIDE SEQUENCE [LARGE SCALE GENOMIC DNA]</scope>
    <source>
        <strain evidence="2 3">S8</strain>
    </source>
</reference>
<name>A0A250KTM4_9GAMM</name>
<dbReference type="NCBIfam" id="NF003507">
    <property type="entry name" value="PRK05170.2-5"/>
    <property type="match status" value="1"/>
</dbReference>
<dbReference type="KEGG" id="mmai:sS8_3065"/>
<dbReference type="PANTHER" id="PTHR37421">
    <property type="entry name" value="UPF0260 PROTEIN YCGN"/>
    <property type="match status" value="1"/>
</dbReference>
<dbReference type="InterPro" id="IPR008228">
    <property type="entry name" value="UCP006173"/>
</dbReference>
<dbReference type="OrthoDB" id="9786855at2"/>
<dbReference type="Proteomes" id="UP000266313">
    <property type="component" value="Chromosome"/>
</dbReference>
<dbReference type="PIRSF" id="PIRSF006173">
    <property type="entry name" value="UCP006173"/>
    <property type="match status" value="1"/>
</dbReference>
<gene>
    <name evidence="2" type="ORF">sS8_3065</name>
</gene>
<comment type="similarity">
    <text evidence="1">Belongs to the UPF0260 family.</text>
</comment>
<dbReference type="HAMAP" id="MF_00676">
    <property type="entry name" value="UPF0260"/>
    <property type="match status" value="1"/>
</dbReference>
<dbReference type="InterPro" id="IPR005358">
    <property type="entry name" value="Puta_zinc/iron-chelating_dom"/>
</dbReference>
<protein>
    <recommendedName>
        <fullName evidence="1">UPF0260 protein sS8_3065</fullName>
    </recommendedName>
</protein>
<dbReference type="NCBIfam" id="NF003501">
    <property type="entry name" value="PRK05170.1-5"/>
    <property type="match status" value="1"/>
</dbReference>
<evidence type="ECO:0000313" key="3">
    <source>
        <dbReference type="Proteomes" id="UP000266313"/>
    </source>
</evidence>
<accession>A0A250KTM4</accession>
<sequence length="143" mass="16469">MKTPFWREKSLDQMSEQEWESLCDGCGKCCLHKIEDEDTGELFFTSVACRLLDIGACRCTHYKERTSRVPECLDLRAGFTQYHWLPSTCAYRLLAQGLDLPAWHHLVCGDPDAVHDAGISVRRFAIPETDAEYVEDHVIEWMD</sequence>
<dbReference type="RefSeq" id="WP_119630289.1">
    <property type="nucleotide sequence ID" value="NZ_AP017928.1"/>
</dbReference>
<dbReference type="AlphaFoldDB" id="A0A250KTM4"/>
<evidence type="ECO:0000313" key="2">
    <source>
        <dbReference type="EMBL" id="BBA35008.1"/>
    </source>
</evidence>
<keyword evidence="3" id="KW-1185">Reference proteome</keyword>
<organism evidence="2 3">
    <name type="scientific">Methylocaldum marinum</name>
    <dbReference type="NCBI Taxonomy" id="1432792"/>
    <lineage>
        <taxon>Bacteria</taxon>
        <taxon>Pseudomonadati</taxon>
        <taxon>Pseudomonadota</taxon>
        <taxon>Gammaproteobacteria</taxon>
        <taxon>Methylococcales</taxon>
        <taxon>Methylococcaceae</taxon>
        <taxon>Methylocaldum</taxon>
    </lineage>
</organism>
<proteinExistence type="inferred from homology"/>
<dbReference type="PANTHER" id="PTHR37421:SF1">
    <property type="entry name" value="UPF0260 PROTEIN YCGN"/>
    <property type="match status" value="1"/>
</dbReference>
<dbReference type="EMBL" id="AP017928">
    <property type="protein sequence ID" value="BBA35008.1"/>
    <property type="molecule type" value="Genomic_DNA"/>
</dbReference>
<evidence type="ECO:0000256" key="1">
    <source>
        <dbReference type="HAMAP-Rule" id="MF_00676"/>
    </source>
</evidence>